<proteinExistence type="inferred from homology"/>
<dbReference type="eggNOG" id="ENOG502QZDA">
    <property type="taxonomic scope" value="Eukaryota"/>
</dbReference>
<accession>A0A0E0K5Y2</accession>
<dbReference type="HOGENOM" id="CLU_000625_7_0_1"/>
<dbReference type="STRING" id="4537.A0A0E0K5Y2"/>
<keyword evidence="2" id="KW-0645">Protease</keyword>
<dbReference type="PROSITE" id="PS51892">
    <property type="entry name" value="SUBTILASE"/>
    <property type="match status" value="1"/>
</dbReference>
<evidence type="ECO:0000313" key="10">
    <source>
        <dbReference type="Proteomes" id="UP000026962"/>
    </source>
</evidence>
<keyword evidence="3" id="KW-0732">Signal</keyword>
<dbReference type="InterPro" id="IPR036852">
    <property type="entry name" value="Peptidase_S8/S53_dom_sf"/>
</dbReference>
<organism evidence="9">
    <name type="scientific">Oryza punctata</name>
    <name type="common">Red rice</name>
    <dbReference type="NCBI Taxonomy" id="4537"/>
    <lineage>
        <taxon>Eukaryota</taxon>
        <taxon>Viridiplantae</taxon>
        <taxon>Streptophyta</taxon>
        <taxon>Embryophyta</taxon>
        <taxon>Tracheophyta</taxon>
        <taxon>Spermatophyta</taxon>
        <taxon>Magnoliopsida</taxon>
        <taxon>Liliopsida</taxon>
        <taxon>Poales</taxon>
        <taxon>Poaceae</taxon>
        <taxon>BOP clade</taxon>
        <taxon>Oryzoideae</taxon>
        <taxon>Oryzeae</taxon>
        <taxon>Oryzinae</taxon>
        <taxon>Oryza</taxon>
    </lineage>
</organism>
<dbReference type="Gene3D" id="2.60.40.2310">
    <property type="match status" value="1"/>
</dbReference>
<evidence type="ECO:0000256" key="1">
    <source>
        <dbReference type="ARBA" id="ARBA00011073"/>
    </source>
</evidence>
<dbReference type="GO" id="GO:0004252">
    <property type="term" value="F:serine-type endopeptidase activity"/>
    <property type="evidence" value="ECO:0007669"/>
    <property type="project" value="InterPro"/>
</dbReference>
<evidence type="ECO:0000256" key="2">
    <source>
        <dbReference type="ARBA" id="ARBA00022670"/>
    </source>
</evidence>
<comment type="caution">
    <text evidence="6">Lacks conserved residue(s) required for the propagation of feature annotation.</text>
</comment>
<dbReference type="EnsemblPlants" id="OPUNC02G32090.1">
    <property type="protein sequence ID" value="OPUNC02G32090.1"/>
    <property type="gene ID" value="OPUNC02G32090"/>
</dbReference>
<dbReference type="Pfam" id="PF00082">
    <property type="entry name" value="Peptidase_S8"/>
    <property type="match status" value="1"/>
</dbReference>
<keyword evidence="5" id="KW-0720">Serine protease</keyword>
<keyword evidence="10" id="KW-1185">Reference proteome</keyword>
<dbReference type="SUPFAM" id="SSF52743">
    <property type="entry name" value="Subtilisin-like"/>
    <property type="match status" value="1"/>
</dbReference>
<dbReference type="Gramene" id="OPUNC02G32090.1">
    <property type="protein sequence ID" value="OPUNC02G32090.1"/>
    <property type="gene ID" value="OPUNC02G32090"/>
</dbReference>
<dbReference type="PROSITE" id="PS00138">
    <property type="entry name" value="SUBTILASE_SER"/>
    <property type="match status" value="1"/>
</dbReference>
<reference evidence="9" key="1">
    <citation type="submission" date="2015-04" db="UniProtKB">
        <authorList>
            <consortium name="EnsemblPlants"/>
        </authorList>
    </citation>
    <scope>IDENTIFICATION</scope>
</reference>
<evidence type="ECO:0000256" key="3">
    <source>
        <dbReference type="ARBA" id="ARBA00022729"/>
    </source>
</evidence>
<dbReference type="OMA" id="ITWPESR"/>
<keyword evidence="4" id="KW-0378">Hydrolase</keyword>
<evidence type="ECO:0000259" key="7">
    <source>
        <dbReference type="Pfam" id="PF00082"/>
    </source>
</evidence>
<feature type="domain" description="Subtilisin-like protease fibronectin type-III" evidence="8">
    <location>
        <begin position="375"/>
        <end position="475"/>
    </location>
</feature>
<dbReference type="PANTHER" id="PTHR10795">
    <property type="entry name" value="PROPROTEIN CONVERTASE SUBTILISIN/KEXIN"/>
    <property type="match status" value="1"/>
</dbReference>
<dbReference type="Pfam" id="PF17766">
    <property type="entry name" value="fn3_6"/>
    <property type="match status" value="1"/>
</dbReference>
<evidence type="ECO:0000256" key="6">
    <source>
        <dbReference type="PROSITE-ProRule" id="PRU01240"/>
    </source>
</evidence>
<dbReference type="Gene3D" id="3.40.50.200">
    <property type="entry name" value="Peptidase S8/S53 domain"/>
    <property type="match status" value="1"/>
</dbReference>
<dbReference type="GO" id="GO:0006508">
    <property type="term" value="P:proteolysis"/>
    <property type="evidence" value="ECO:0007669"/>
    <property type="project" value="UniProtKB-KW"/>
</dbReference>
<dbReference type="CDD" id="cd02120">
    <property type="entry name" value="PA_subtilisin_like"/>
    <property type="match status" value="1"/>
</dbReference>
<sequence length="479" mass="51605">MQYTSDILAGMDAAIKDGVYVISLSIVGPSTNLSDEPISIGSCVCVRWEPGNDGPDSCTANNLAPWVIAVGASSINRRFPTQVVLGHNQGIYVDISLYLGQNMAAGSFGPLVYGDNAGSSTCENGKLFPNRVTGKMVLCYGTKNTSPIDQETAIRQAGGIGAIISTRHEYGDSFESSVDILRADGNTIYAYTQRVVNPVARIDFYNTVISQSPSALRVTTFSTSRAVDRTSLLGRSSRPIDMISPRVDMLAAWTNATSPYTEFIIISGTSMACPHVSGIAAMLKVARPNWSPVVVKSALMTMAMPSNLRTSAINGQPVGPLDHPNRALDPGLMYDATADDYINFLCGLGYTPNQTAQFTGTPIDCSTRRRKAVGDLNYPAFSMVFGRSGGQVTQRRRVTNVGANTNAVYKVVSFVEPPGTTLVRVAPSSLTFDAQSKTLGYEVTLSAGPPNNWPQYSWGWIEWSDGRHHVRSPVISIWE</sequence>
<dbReference type="Proteomes" id="UP000026962">
    <property type="component" value="Chromosome 2"/>
</dbReference>
<dbReference type="InterPro" id="IPR023828">
    <property type="entry name" value="Peptidase_S8_Ser-AS"/>
</dbReference>
<evidence type="ECO:0008006" key="11">
    <source>
        <dbReference type="Google" id="ProtNLM"/>
    </source>
</evidence>
<reference evidence="9" key="2">
    <citation type="submission" date="2018-05" db="EMBL/GenBank/DDBJ databases">
        <title>OpunRS2 (Oryza punctata Reference Sequence Version 2).</title>
        <authorList>
            <person name="Zhang J."/>
            <person name="Kudrna D."/>
            <person name="Lee S."/>
            <person name="Talag J."/>
            <person name="Welchert J."/>
            <person name="Wing R.A."/>
        </authorList>
    </citation>
    <scope>NUCLEOTIDE SEQUENCE [LARGE SCALE GENOMIC DNA]</scope>
</reference>
<dbReference type="AlphaFoldDB" id="A0A0E0K5Y2"/>
<dbReference type="InterPro" id="IPR041469">
    <property type="entry name" value="Subtilisin-like_FN3"/>
</dbReference>
<evidence type="ECO:0000256" key="5">
    <source>
        <dbReference type="ARBA" id="ARBA00022825"/>
    </source>
</evidence>
<evidence type="ECO:0000313" key="9">
    <source>
        <dbReference type="EnsemblPlants" id="OPUNC02G32090.1"/>
    </source>
</evidence>
<evidence type="ECO:0000259" key="8">
    <source>
        <dbReference type="Pfam" id="PF17766"/>
    </source>
</evidence>
<dbReference type="InterPro" id="IPR000209">
    <property type="entry name" value="Peptidase_S8/S53_dom"/>
</dbReference>
<evidence type="ECO:0000256" key="4">
    <source>
        <dbReference type="ARBA" id="ARBA00022801"/>
    </source>
</evidence>
<dbReference type="InterPro" id="IPR045051">
    <property type="entry name" value="SBT"/>
</dbReference>
<name>A0A0E0K5Y2_ORYPU</name>
<dbReference type="Gene3D" id="3.50.30.30">
    <property type="match status" value="1"/>
</dbReference>
<feature type="domain" description="Peptidase S8/S53" evidence="7">
    <location>
        <begin position="3"/>
        <end position="326"/>
    </location>
</feature>
<comment type="similarity">
    <text evidence="1 6">Belongs to the peptidase S8 family.</text>
</comment>
<protein>
    <recommendedName>
        <fullName evidence="11">Subtilisin-like protease</fullName>
    </recommendedName>
</protein>